<accession>A0ABP7P5L0</accession>
<reference evidence="4" key="1">
    <citation type="journal article" date="2019" name="Int. J. Syst. Evol. Microbiol.">
        <title>The Global Catalogue of Microorganisms (GCM) 10K type strain sequencing project: providing services to taxonomists for standard genome sequencing and annotation.</title>
        <authorList>
            <consortium name="The Broad Institute Genomics Platform"/>
            <consortium name="The Broad Institute Genome Sequencing Center for Infectious Disease"/>
            <person name="Wu L."/>
            <person name="Ma J."/>
        </authorList>
    </citation>
    <scope>NUCLEOTIDE SEQUENCE [LARGE SCALE GENOMIC DNA]</scope>
    <source>
        <strain evidence="4">JCM 17027</strain>
    </source>
</reference>
<feature type="region of interest" description="Disordered" evidence="1">
    <location>
        <begin position="393"/>
        <end position="417"/>
    </location>
</feature>
<dbReference type="EMBL" id="BAABCQ010000012">
    <property type="protein sequence ID" value="GAA3958967.1"/>
    <property type="molecule type" value="Genomic_DNA"/>
</dbReference>
<feature type="region of interest" description="Disordered" evidence="1">
    <location>
        <begin position="120"/>
        <end position="191"/>
    </location>
</feature>
<evidence type="ECO:0000313" key="3">
    <source>
        <dbReference type="EMBL" id="GAA3958967.1"/>
    </source>
</evidence>
<feature type="transmembrane region" description="Helical" evidence="2">
    <location>
        <begin position="282"/>
        <end position="303"/>
    </location>
</feature>
<feature type="transmembrane region" description="Helical" evidence="2">
    <location>
        <begin position="212"/>
        <end position="231"/>
    </location>
</feature>
<comment type="caution">
    <text evidence="3">The sequence shown here is derived from an EMBL/GenBank/DDBJ whole genome shotgun (WGS) entry which is preliminary data.</text>
</comment>
<evidence type="ECO:0000313" key="4">
    <source>
        <dbReference type="Proteomes" id="UP001500034"/>
    </source>
</evidence>
<proteinExistence type="predicted"/>
<sequence length="469" mass="51228">MGHKAAKRKVFDPWVLRGGRPLYFGTLASQRDCAIQGISKQAADTEDEAKRQDAAAESAVTKWTTDTRLIDHRLREAEEQIATTKQQLDALARRTNHWNGFRDRIRRRLEDRWVKKTFPAVPSPRRAGDDRPPETPAVVPEQARQARSEEEPDLLQPVPSTGEAPRSADGDGDGGGGPTPGRAPHLGERTAVGDVTADAWEGLAKRPGLHGWMTWATLLALVLVEAPIYWAAFQPFHGVGSVNADTQTITLAAAAAFVMVLLPHLAGRMLRWRATTGAVRALWLPSLTLLGVWVALTVLFGVLRAKFVTQGEGETELPPEAEGFVGADTGPTSTLLDRLDLAPQTVTAMFCALLLLSGGIGFLLGLFREHPFLDAYRSALEDRDALLRRREESVAATERARATQNTAEARREDRRQATEHRIRAVHALYDAAASNYLDGLIEGSGDPAMTEAAMKLDANWPMLPTAGQN</sequence>
<organism evidence="3 4">
    <name type="scientific">Streptomyces marokkonensis</name>
    <dbReference type="NCBI Taxonomy" id="324855"/>
    <lineage>
        <taxon>Bacteria</taxon>
        <taxon>Bacillati</taxon>
        <taxon>Actinomycetota</taxon>
        <taxon>Actinomycetes</taxon>
        <taxon>Kitasatosporales</taxon>
        <taxon>Streptomycetaceae</taxon>
        <taxon>Streptomyces</taxon>
    </lineage>
</organism>
<keyword evidence="2" id="KW-0812">Transmembrane</keyword>
<name>A0ABP7P5L0_9ACTN</name>
<keyword evidence="4" id="KW-1185">Reference proteome</keyword>
<keyword evidence="2" id="KW-0472">Membrane</keyword>
<keyword evidence="2" id="KW-1133">Transmembrane helix</keyword>
<evidence type="ECO:0000256" key="2">
    <source>
        <dbReference type="SAM" id="Phobius"/>
    </source>
</evidence>
<feature type="transmembrane region" description="Helical" evidence="2">
    <location>
        <begin position="251"/>
        <end position="270"/>
    </location>
</feature>
<protein>
    <submittedName>
        <fullName evidence="3">Uncharacterized protein</fullName>
    </submittedName>
</protein>
<gene>
    <name evidence="3" type="ORF">GCM10022384_09790</name>
</gene>
<dbReference type="Proteomes" id="UP001500034">
    <property type="component" value="Unassembled WGS sequence"/>
</dbReference>
<feature type="compositionally biased region" description="Basic and acidic residues" evidence="1">
    <location>
        <begin position="408"/>
        <end position="417"/>
    </location>
</feature>
<feature type="transmembrane region" description="Helical" evidence="2">
    <location>
        <begin position="346"/>
        <end position="367"/>
    </location>
</feature>
<evidence type="ECO:0000256" key="1">
    <source>
        <dbReference type="SAM" id="MobiDB-lite"/>
    </source>
</evidence>